<dbReference type="HOGENOM" id="CLU_057834_1_0_9"/>
<proteinExistence type="predicted"/>
<dbReference type="RefSeq" id="WP_025706057.1">
    <property type="nucleotide sequence ID" value="NZ_CP009287.1"/>
</dbReference>
<dbReference type="InterPro" id="IPR037481">
    <property type="entry name" value="LacX"/>
</dbReference>
<name>A0A089LY90_9BACL</name>
<keyword evidence="2" id="KW-1185">Reference proteome</keyword>
<accession>A0A089LY90</accession>
<dbReference type="SUPFAM" id="SSF74650">
    <property type="entry name" value="Galactose mutarotase-like"/>
    <property type="match status" value="1"/>
</dbReference>
<dbReference type="GO" id="GO:0030246">
    <property type="term" value="F:carbohydrate binding"/>
    <property type="evidence" value="ECO:0007669"/>
    <property type="project" value="InterPro"/>
</dbReference>
<dbReference type="GO" id="GO:0016853">
    <property type="term" value="F:isomerase activity"/>
    <property type="evidence" value="ECO:0007669"/>
    <property type="project" value="InterPro"/>
</dbReference>
<sequence length="291" mass="32405">MNTILRSGSAQAEISSLGAELVSFTKNDTGTEYIWSGDAAYWTGRSPVLFPIIGAVRNGEIRVQGQAYKLANHGFARRSEFTIVEADESRAVFRLTSSEHTLSSYPFQFNLYITYTLNESTLKLEYRVENIDGQNIFFQLGTHPAFNCPLDENGSFSDYVLEFSGNETLDREFLNSAGLRISGKSEPVLKDERILPLTHEMFKDDALVFQNVASRTITLKSKLTAKSVAVSFEGFPDLGIWQKPNAPFLCIEPWQGFADGDGFEGELPEKEGIVTLAPEDHFTSSLTIKID</sequence>
<dbReference type="CDD" id="cd09024">
    <property type="entry name" value="Aldose_epim_lacX"/>
    <property type="match status" value="1"/>
</dbReference>
<dbReference type="OrthoDB" id="9795355at2"/>
<reference evidence="1 2" key="1">
    <citation type="submission" date="2014-08" db="EMBL/GenBank/DDBJ databases">
        <title>Comparative genomics of the Paenibacillus odorifer group.</title>
        <authorList>
            <person name="den Bakker H.C."/>
            <person name="Tsai Y.-C."/>
            <person name="Martin N."/>
            <person name="Korlach J."/>
            <person name="Wiedmann M."/>
        </authorList>
    </citation>
    <scope>NUCLEOTIDE SEQUENCE [LARGE SCALE GENOMIC DNA]</scope>
    <source>
        <strain evidence="1 2">DSM 15220</strain>
    </source>
</reference>
<dbReference type="InterPro" id="IPR014718">
    <property type="entry name" value="GH-type_carb-bd"/>
</dbReference>
<dbReference type="EMBL" id="CP009287">
    <property type="protein sequence ID" value="AIQ66476.1"/>
    <property type="molecule type" value="Genomic_DNA"/>
</dbReference>
<dbReference type="Gene3D" id="2.70.98.10">
    <property type="match status" value="1"/>
</dbReference>
<protein>
    <submittedName>
        <fullName evidence="1">Aldose epimerase</fullName>
    </submittedName>
</protein>
<dbReference type="KEGG" id="pgm:PGRAT_01515"/>
<dbReference type="PANTHER" id="PTHR11122">
    <property type="entry name" value="APOSPORY-ASSOCIATED PROTEIN C-RELATED"/>
    <property type="match status" value="1"/>
</dbReference>
<dbReference type="eggNOG" id="COG2017">
    <property type="taxonomic scope" value="Bacteria"/>
</dbReference>
<dbReference type="STRING" id="189425.PGRAT_01515"/>
<evidence type="ECO:0000313" key="1">
    <source>
        <dbReference type="EMBL" id="AIQ66476.1"/>
    </source>
</evidence>
<evidence type="ECO:0000313" key="2">
    <source>
        <dbReference type="Proteomes" id="UP000029500"/>
    </source>
</evidence>
<dbReference type="Proteomes" id="UP000029500">
    <property type="component" value="Chromosome"/>
</dbReference>
<dbReference type="PANTHER" id="PTHR11122:SF13">
    <property type="entry name" value="GLUCOSE-6-PHOSPHATE 1-EPIMERASE"/>
    <property type="match status" value="1"/>
</dbReference>
<gene>
    <name evidence="1" type="ORF">PGRAT_01515</name>
</gene>
<dbReference type="InterPro" id="IPR011013">
    <property type="entry name" value="Gal_mutarotase_sf_dom"/>
</dbReference>
<dbReference type="GO" id="GO:0005975">
    <property type="term" value="P:carbohydrate metabolic process"/>
    <property type="evidence" value="ECO:0007669"/>
    <property type="project" value="InterPro"/>
</dbReference>
<dbReference type="AlphaFoldDB" id="A0A089LY90"/>
<organism evidence="1 2">
    <name type="scientific">Paenibacillus graminis</name>
    <dbReference type="NCBI Taxonomy" id="189425"/>
    <lineage>
        <taxon>Bacteria</taxon>
        <taxon>Bacillati</taxon>
        <taxon>Bacillota</taxon>
        <taxon>Bacilli</taxon>
        <taxon>Bacillales</taxon>
        <taxon>Paenibacillaceae</taxon>
        <taxon>Paenibacillus</taxon>
    </lineage>
</organism>
<dbReference type="Pfam" id="PF01263">
    <property type="entry name" value="Aldose_epim"/>
    <property type="match status" value="1"/>
</dbReference>
<dbReference type="InterPro" id="IPR008183">
    <property type="entry name" value="Aldose_1/G6P_1-epimerase"/>
</dbReference>